<protein>
    <submittedName>
        <fullName evidence="10">Arabinose-5-phosphate isomerase</fullName>
        <ecNumber evidence="10">5.3.1.13</ecNumber>
    </submittedName>
</protein>
<accession>A0A7W6NX46</accession>
<dbReference type="Pfam" id="PF00571">
    <property type="entry name" value="CBS"/>
    <property type="match status" value="2"/>
</dbReference>
<dbReference type="GO" id="GO:1901135">
    <property type="term" value="P:carbohydrate derivative metabolic process"/>
    <property type="evidence" value="ECO:0007669"/>
    <property type="project" value="InterPro"/>
</dbReference>
<dbReference type="RefSeq" id="WP_246426082.1">
    <property type="nucleotide sequence ID" value="NZ_JACIEH010000002.1"/>
</dbReference>
<dbReference type="EMBL" id="JACIEH010000002">
    <property type="protein sequence ID" value="MBB4099247.1"/>
    <property type="molecule type" value="Genomic_DNA"/>
</dbReference>
<feature type="domain" description="SIS" evidence="9">
    <location>
        <begin position="43"/>
        <end position="186"/>
    </location>
</feature>
<comment type="caution">
    <text evidence="10">The sequence shown here is derived from an EMBL/GenBank/DDBJ whole genome shotgun (WGS) entry which is preliminary data.</text>
</comment>
<feature type="domain" description="CBS" evidence="8">
    <location>
        <begin position="275"/>
        <end position="329"/>
    </location>
</feature>
<evidence type="ECO:0000256" key="3">
    <source>
        <dbReference type="ARBA" id="ARBA00023122"/>
    </source>
</evidence>
<dbReference type="Pfam" id="PF01380">
    <property type="entry name" value="SIS"/>
    <property type="match status" value="1"/>
</dbReference>
<dbReference type="Gene3D" id="3.10.580.10">
    <property type="entry name" value="CBS-domain"/>
    <property type="match status" value="1"/>
</dbReference>
<dbReference type="GO" id="GO:0005975">
    <property type="term" value="P:carbohydrate metabolic process"/>
    <property type="evidence" value="ECO:0007669"/>
    <property type="project" value="InterPro"/>
</dbReference>
<evidence type="ECO:0000256" key="2">
    <source>
        <dbReference type="ARBA" id="ARBA00022737"/>
    </source>
</evidence>
<feature type="site" description="Catalytically relevant" evidence="6">
    <location>
        <position position="195"/>
    </location>
</feature>
<evidence type="ECO:0000256" key="5">
    <source>
        <dbReference type="PIRSR" id="PIRSR004692-2"/>
    </source>
</evidence>
<proteinExistence type="inferred from homology"/>
<keyword evidence="10" id="KW-0413">Isomerase</keyword>
<dbReference type="SMART" id="SM00116">
    <property type="entry name" value="CBS"/>
    <property type="match status" value="2"/>
</dbReference>
<dbReference type="CDD" id="cd04604">
    <property type="entry name" value="CBS_pair_SIS_assoc"/>
    <property type="match status" value="1"/>
</dbReference>
<keyword evidence="2" id="KW-0677">Repeat</keyword>
<dbReference type="GO" id="GO:0097367">
    <property type="term" value="F:carbohydrate derivative binding"/>
    <property type="evidence" value="ECO:0007669"/>
    <property type="project" value="InterPro"/>
</dbReference>
<organism evidence="10 11">
    <name type="scientific">Sphingomonas kyeonggiensis</name>
    <dbReference type="NCBI Taxonomy" id="1268553"/>
    <lineage>
        <taxon>Bacteria</taxon>
        <taxon>Pseudomonadati</taxon>
        <taxon>Pseudomonadota</taxon>
        <taxon>Alphaproteobacteria</taxon>
        <taxon>Sphingomonadales</taxon>
        <taxon>Sphingomonadaceae</taxon>
        <taxon>Sphingomonas</taxon>
    </lineage>
</organism>
<evidence type="ECO:0000259" key="8">
    <source>
        <dbReference type="PROSITE" id="PS51371"/>
    </source>
</evidence>
<evidence type="ECO:0000259" key="9">
    <source>
        <dbReference type="PROSITE" id="PS51464"/>
    </source>
</evidence>
<dbReference type="Gene3D" id="3.40.50.10490">
    <property type="entry name" value="Glucose-6-phosphate isomerase like protein, domain 1"/>
    <property type="match status" value="1"/>
</dbReference>
<dbReference type="GO" id="GO:0019146">
    <property type="term" value="F:arabinose-5-phosphate isomerase activity"/>
    <property type="evidence" value="ECO:0007669"/>
    <property type="project" value="UniProtKB-EC"/>
</dbReference>
<dbReference type="PIRSF" id="PIRSF004692">
    <property type="entry name" value="KdsD_KpsF"/>
    <property type="match status" value="1"/>
</dbReference>
<evidence type="ECO:0000256" key="7">
    <source>
        <dbReference type="PROSITE-ProRule" id="PRU00703"/>
    </source>
</evidence>
<feature type="site" description="Catalytically relevant" evidence="6">
    <location>
        <position position="61"/>
    </location>
</feature>
<dbReference type="CDD" id="cd05014">
    <property type="entry name" value="SIS_Kpsf"/>
    <property type="match status" value="1"/>
</dbReference>
<comment type="similarity">
    <text evidence="1 4">Belongs to the SIS family. GutQ/KpsF subfamily.</text>
</comment>
<keyword evidence="5" id="KW-0862">Zinc</keyword>
<evidence type="ECO:0000256" key="1">
    <source>
        <dbReference type="ARBA" id="ARBA00008165"/>
    </source>
</evidence>
<dbReference type="InterPro" id="IPR001347">
    <property type="entry name" value="SIS_dom"/>
</dbReference>
<sequence>MDALAERAVDDGEIIAMGRRAIATEAEALWSLAHGLDSSFAEAVALLMATSGRAVLCGLGKSGQIARKVAATLASTGSPAIFLHAGEAVHGELGILGASDTLVVFSNQGDTREFGVIMRRAEALAVPIIAITSNPQSPVAAAAGITLLLPPRSEICPFGKSPTTSTAMMLALGDALAVTMMQLRGIRASDLLALHPGGRLGLDLVSVDSFMHEGDALPLTSPETPMGEVLDLISARNFGIAGVVDRHQRLVGVITDGDIRRCGADLGSRTAEQVMTARPRTLGCDAMARDALTIMSEARITAVFVLSDVLGGRVRGLVHIHDLLRLGIG</sequence>
<feature type="binding site" evidence="5">
    <location>
        <position position="84"/>
    </location>
    <ligand>
        <name>Zn(2+)</name>
        <dbReference type="ChEBI" id="CHEBI:29105"/>
    </ligand>
</feature>
<dbReference type="PANTHER" id="PTHR42745">
    <property type="match status" value="1"/>
</dbReference>
<dbReference type="SUPFAM" id="SSF53697">
    <property type="entry name" value="SIS domain"/>
    <property type="match status" value="1"/>
</dbReference>
<evidence type="ECO:0000256" key="6">
    <source>
        <dbReference type="PIRSR" id="PIRSR004692-3"/>
    </source>
</evidence>
<dbReference type="InterPro" id="IPR035474">
    <property type="entry name" value="SIS_Kpsf"/>
</dbReference>
<dbReference type="GO" id="GO:0046872">
    <property type="term" value="F:metal ion binding"/>
    <property type="evidence" value="ECO:0007669"/>
    <property type="project" value="UniProtKB-KW"/>
</dbReference>
<dbReference type="AlphaFoldDB" id="A0A7W6NX46"/>
<name>A0A7W6NX46_9SPHN</name>
<keyword evidence="11" id="KW-1185">Reference proteome</keyword>
<dbReference type="InterPro" id="IPR000644">
    <property type="entry name" value="CBS_dom"/>
</dbReference>
<feature type="domain" description="CBS" evidence="8">
    <location>
        <begin position="211"/>
        <end position="272"/>
    </location>
</feature>
<dbReference type="EC" id="5.3.1.13" evidence="10"/>
<dbReference type="InterPro" id="IPR046348">
    <property type="entry name" value="SIS_dom_sf"/>
</dbReference>
<dbReference type="PROSITE" id="PS51464">
    <property type="entry name" value="SIS"/>
    <property type="match status" value="1"/>
</dbReference>
<reference evidence="10 11" key="1">
    <citation type="submission" date="2020-08" db="EMBL/GenBank/DDBJ databases">
        <title>Genomic Encyclopedia of Type Strains, Phase IV (KMG-IV): sequencing the most valuable type-strain genomes for metagenomic binning, comparative biology and taxonomic classification.</title>
        <authorList>
            <person name="Goeker M."/>
        </authorList>
    </citation>
    <scope>NUCLEOTIDE SEQUENCE [LARGE SCALE GENOMIC DNA]</scope>
    <source>
        <strain evidence="10 11">DSM 101806</strain>
    </source>
</reference>
<feature type="site" description="Catalytically relevant" evidence="6">
    <location>
        <position position="113"/>
    </location>
</feature>
<dbReference type="InterPro" id="IPR046342">
    <property type="entry name" value="CBS_dom_sf"/>
</dbReference>
<feature type="site" description="Catalytically relevant" evidence="6">
    <location>
        <position position="154"/>
    </location>
</feature>
<dbReference type="InterPro" id="IPR050986">
    <property type="entry name" value="GutQ/KpsF_isomerases"/>
</dbReference>
<dbReference type="PANTHER" id="PTHR42745:SF1">
    <property type="entry name" value="ARABINOSE 5-PHOSPHATE ISOMERASE KDSD"/>
    <property type="match status" value="1"/>
</dbReference>
<keyword evidence="3 7" id="KW-0129">CBS domain</keyword>
<gene>
    <name evidence="10" type="ORF">GGR46_002811</name>
</gene>
<evidence type="ECO:0000256" key="4">
    <source>
        <dbReference type="PIRNR" id="PIRNR004692"/>
    </source>
</evidence>
<dbReference type="Proteomes" id="UP000557392">
    <property type="component" value="Unassembled WGS sequence"/>
</dbReference>
<dbReference type="NCBIfam" id="TIGR00393">
    <property type="entry name" value="kpsF"/>
    <property type="match status" value="1"/>
</dbReference>
<dbReference type="PROSITE" id="PS51371">
    <property type="entry name" value="CBS"/>
    <property type="match status" value="2"/>
</dbReference>
<evidence type="ECO:0000313" key="10">
    <source>
        <dbReference type="EMBL" id="MBB4099247.1"/>
    </source>
</evidence>
<dbReference type="InterPro" id="IPR004800">
    <property type="entry name" value="KdsD/KpsF-type"/>
</dbReference>
<keyword evidence="5" id="KW-0479">Metal-binding</keyword>
<evidence type="ECO:0000313" key="11">
    <source>
        <dbReference type="Proteomes" id="UP000557392"/>
    </source>
</evidence>